<dbReference type="InterPro" id="IPR050237">
    <property type="entry name" value="ATP-dep_AMP-bd_enzyme"/>
</dbReference>
<dbReference type="InterPro" id="IPR025110">
    <property type="entry name" value="AMP-bd_C"/>
</dbReference>
<dbReference type="GO" id="GO:0016874">
    <property type="term" value="F:ligase activity"/>
    <property type="evidence" value="ECO:0007669"/>
    <property type="project" value="UniProtKB-KW"/>
</dbReference>
<dbReference type="Proteomes" id="UP000295818">
    <property type="component" value="Unassembled WGS sequence"/>
</dbReference>
<dbReference type="PANTHER" id="PTHR43767">
    <property type="entry name" value="LONG-CHAIN-FATTY-ACID--COA LIGASE"/>
    <property type="match status" value="1"/>
</dbReference>
<dbReference type="Gene3D" id="3.30.300.30">
    <property type="match status" value="1"/>
</dbReference>
<comment type="caution">
    <text evidence="5">The sequence shown here is derived from an EMBL/GenBank/DDBJ whole genome shotgun (WGS) entry which is preliminary data.</text>
</comment>
<evidence type="ECO:0000256" key="2">
    <source>
        <dbReference type="SAM" id="Phobius"/>
    </source>
</evidence>
<dbReference type="Pfam" id="PF00501">
    <property type="entry name" value="AMP-binding"/>
    <property type="match status" value="1"/>
</dbReference>
<protein>
    <submittedName>
        <fullName evidence="5">Acyl-CoA synthetase (AMP-forming)/AMP-acid ligase II</fullName>
    </submittedName>
</protein>
<sequence length="480" mass="50602">MAAARSRAFVPAIGRLARWGRVAAEVTIGLVRLVRAIPLGRPSTYRIIWRDGLTISALVSIAAVKDPTGIALIDDDGPVSYSELDRLADAQAYEMVPNARYAVSDANHRSFVIAVCGALRVCADVVLLDPTVPGRQPLSALQRSRPRKGPGRVVLQTSGSTGQAKEVERGDVRLGQAVPVTSLVRWLPLKAGAPMVVTSPLWHGFGLGFLALGLAFGMPVVVGRRVDAARVAAYLKENPGCVLVGVPPVLARVERAGGAAEVAAVVSGAGLLHPSVAARLTASYGPVLFNLYGSSEEGWSTIARPVDIEAAPGTIGRPAAGVRVAVLDDDGRPLPPYEVGHLCVSSRLEFEQYSGGGRRPRLGGLADSGDLGHRDEAGRFFVDGRADDMVVTGGENVFLTEVEDVLLRHPAVAEARVDGVPDEEFGARLEASVVLRAAATADEVIAFARERLARAKVPRKVTFVESLPATSTGKPGRRVT</sequence>
<keyword evidence="2" id="KW-1133">Transmembrane helix</keyword>
<feature type="transmembrane region" description="Helical" evidence="2">
    <location>
        <begin position="201"/>
        <end position="222"/>
    </location>
</feature>
<evidence type="ECO:0000259" key="4">
    <source>
        <dbReference type="Pfam" id="PF13193"/>
    </source>
</evidence>
<reference evidence="5 6" key="1">
    <citation type="journal article" date="2015" name="Stand. Genomic Sci.">
        <title>Genomic Encyclopedia of Bacterial and Archaeal Type Strains, Phase III: the genomes of soil and plant-associated and newly described type strains.</title>
        <authorList>
            <person name="Whitman W.B."/>
            <person name="Woyke T."/>
            <person name="Klenk H.P."/>
            <person name="Zhou Y."/>
            <person name="Lilburn T.G."/>
            <person name="Beck B.J."/>
            <person name="De Vos P."/>
            <person name="Vandamme P."/>
            <person name="Eisen J.A."/>
            <person name="Garrity G."/>
            <person name="Hugenholtz P."/>
            <person name="Kyrpides N.C."/>
        </authorList>
    </citation>
    <scope>NUCLEOTIDE SEQUENCE [LARGE SCALE GENOMIC DNA]</scope>
    <source>
        <strain evidence="5 6">VKM Ac-2538</strain>
    </source>
</reference>
<evidence type="ECO:0000256" key="1">
    <source>
        <dbReference type="SAM" id="MobiDB-lite"/>
    </source>
</evidence>
<evidence type="ECO:0000313" key="5">
    <source>
        <dbReference type="EMBL" id="TCO20241.1"/>
    </source>
</evidence>
<evidence type="ECO:0000313" key="6">
    <source>
        <dbReference type="Proteomes" id="UP000295818"/>
    </source>
</evidence>
<evidence type="ECO:0000259" key="3">
    <source>
        <dbReference type="Pfam" id="PF00501"/>
    </source>
</evidence>
<organism evidence="5 6">
    <name type="scientific">Kribbella orskensis</name>
    <dbReference type="NCBI Taxonomy" id="2512216"/>
    <lineage>
        <taxon>Bacteria</taxon>
        <taxon>Bacillati</taxon>
        <taxon>Actinomycetota</taxon>
        <taxon>Actinomycetes</taxon>
        <taxon>Propionibacteriales</taxon>
        <taxon>Kribbellaceae</taxon>
        <taxon>Kribbella</taxon>
    </lineage>
</organism>
<accession>A0ABY2BHV3</accession>
<dbReference type="Pfam" id="PF13193">
    <property type="entry name" value="AMP-binding_C"/>
    <property type="match status" value="1"/>
</dbReference>
<gene>
    <name evidence="5" type="ORF">EV644_109262</name>
</gene>
<keyword evidence="6" id="KW-1185">Reference proteome</keyword>
<dbReference type="InterPro" id="IPR000873">
    <property type="entry name" value="AMP-dep_synth/lig_dom"/>
</dbReference>
<keyword evidence="2" id="KW-0472">Membrane</keyword>
<proteinExistence type="predicted"/>
<dbReference type="PANTHER" id="PTHR43767:SF1">
    <property type="entry name" value="NONRIBOSOMAL PEPTIDE SYNTHASE PES1 (EUROFUNG)-RELATED"/>
    <property type="match status" value="1"/>
</dbReference>
<dbReference type="RefSeq" id="WP_132190873.1">
    <property type="nucleotide sequence ID" value="NZ_SLWM01000009.1"/>
</dbReference>
<feature type="domain" description="AMP-dependent synthetase/ligase" evidence="3">
    <location>
        <begin position="156"/>
        <end position="351"/>
    </location>
</feature>
<dbReference type="InterPro" id="IPR045851">
    <property type="entry name" value="AMP-bd_C_sf"/>
</dbReference>
<keyword evidence="2" id="KW-0812">Transmembrane</keyword>
<feature type="domain" description="AMP-binding enzyme C-terminal" evidence="4">
    <location>
        <begin position="401"/>
        <end position="474"/>
    </location>
</feature>
<dbReference type="CDD" id="cd04433">
    <property type="entry name" value="AFD_class_I"/>
    <property type="match status" value="1"/>
</dbReference>
<keyword evidence="5" id="KW-0436">Ligase</keyword>
<name>A0ABY2BHV3_9ACTN</name>
<dbReference type="Gene3D" id="3.40.50.12780">
    <property type="entry name" value="N-terminal domain of ligase-like"/>
    <property type="match status" value="2"/>
</dbReference>
<dbReference type="EMBL" id="SLWM01000009">
    <property type="protein sequence ID" value="TCO20241.1"/>
    <property type="molecule type" value="Genomic_DNA"/>
</dbReference>
<feature type="region of interest" description="Disordered" evidence="1">
    <location>
        <begin position="138"/>
        <end position="163"/>
    </location>
</feature>
<dbReference type="InterPro" id="IPR042099">
    <property type="entry name" value="ANL_N_sf"/>
</dbReference>
<dbReference type="SUPFAM" id="SSF56801">
    <property type="entry name" value="Acetyl-CoA synthetase-like"/>
    <property type="match status" value="1"/>
</dbReference>